<evidence type="ECO:0000313" key="1">
    <source>
        <dbReference type="EMBL" id="KAK3309976.1"/>
    </source>
</evidence>
<dbReference type="AlphaFoldDB" id="A0AAJ0M5L7"/>
<keyword evidence="2" id="KW-1185">Reference proteome</keyword>
<accession>A0AAJ0M5L7</accession>
<sequence length="241" mass="26876">MPSRPTIFNNADATRSGVGYASDRNGHGNVTSFAIPDMVKETEKRKDDPNLALWRQLTTLWLCRSGIDCKNYRPGIDDPERMFCYHVYDDHYRLTPADLATWVPAIRQGRAAVDNPPPVDLATERALAAPEEYWRERDEDVGQIDLNVNVNVNGAAAVNFQGSRNGHVNINIHNFSNIPMVPPHYQYLPADAHIIHAPPYPMLPYHGMDPRSQPPQPPPTTIAPSLPNAVAPAAIHWVPPQ</sequence>
<reference evidence="1" key="2">
    <citation type="submission" date="2023-06" db="EMBL/GenBank/DDBJ databases">
        <authorList>
            <consortium name="Lawrence Berkeley National Laboratory"/>
            <person name="Mondo S.J."/>
            <person name="Hensen N."/>
            <person name="Bonometti L."/>
            <person name="Westerberg I."/>
            <person name="Brannstrom I.O."/>
            <person name="Guillou S."/>
            <person name="Cros-Aarteil S."/>
            <person name="Calhoun S."/>
            <person name="Haridas S."/>
            <person name="Kuo A."/>
            <person name="Pangilinan J."/>
            <person name="Riley R."/>
            <person name="Labutti K."/>
            <person name="Andreopoulos B."/>
            <person name="Lipzen A."/>
            <person name="Chen C."/>
            <person name="Yanf M."/>
            <person name="Daum C."/>
            <person name="Ng V."/>
            <person name="Clum A."/>
            <person name="Steindorff A."/>
            <person name="Ohm R."/>
            <person name="Martin F."/>
            <person name="Silar P."/>
            <person name="Natvig D."/>
            <person name="Lalanne C."/>
            <person name="Gautier V."/>
            <person name="Ament-Velasquez S.L."/>
            <person name="Kruys A."/>
            <person name="Hutchinson M.I."/>
            <person name="Powell A.J."/>
            <person name="Barry K."/>
            <person name="Miller A.N."/>
            <person name="Grigoriev I.V."/>
            <person name="Debuchy R."/>
            <person name="Gladieux P."/>
            <person name="Thoren M.H."/>
            <person name="Johannesson H."/>
        </authorList>
    </citation>
    <scope>NUCLEOTIDE SEQUENCE</scope>
    <source>
        <strain evidence="1">CBS 333.67</strain>
    </source>
</reference>
<proteinExistence type="predicted"/>
<dbReference type="RefSeq" id="XP_062725756.1">
    <property type="nucleotide sequence ID" value="XM_062870842.1"/>
</dbReference>
<organism evidence="1 2">
    <name type="scientific">Chaetomium strumarium</name>
    <dbReference type="NCBI Taxonomy" id="1170767"/>
    <lineage>
        <taxon>Eukaryota</taxon>
        <taxon>Fungi</taxon>
        <taxon>Dikarya</taxon>
        <taxon>Ascomycota</taxon>
        <taxon>Pezizomycotina</taxon>
        <taxon>Sordariomycetes</taxon>
        <taxon>Sordariomycetidae</taxon>
        <taxon>Sordariales</taxon>
        <taxon>Chaetomiaceae</taxon>
        <taxon>Chaetomium</taxon>
    </lineage>
</organism>
<name>A0AAJ0M5L7_9PEZI</name>
<reference evidence="1" key="1">
    <citation type="journal article" date="2023" name="Mol. Phylogenet. Evol.">
        <title>Genome-scale phylogeny and comparative genomics of the fungal order Sordariales.</title>
        <authorList>
            <person name="Hensen N."/>
            <person name="Bonometti L."/>
            <person name="Westerberg I."/>
            <person name="Brannstrom I.O."/>
            <person name="Guillou S."/>
            <person name="Cros-Aarteil S."/>
            <person name="Calhoun S."/>
            <person name="Haridas S."/>
            <person name="Kuo A."/>
            <person name="Mondo S."/>
            <person name="Pangilinan J."/>
            <person name="Riley R."/>
            <person name="LaButti K."/>
            <person name="Andreopoulos B."/>
            <person name="Lipzen A."/>
            <person name="Chen C."/>
            <person name="Yan M."/>
            <person name="Daum C."/>
            <person name="Ng V."/>
            <person name="Clum A."/>
            <person name="Steindorff A."/>
            <person name="Ohm R.A."/>
            <person name="Martin F."/>
            <person name="Silar P."/>
            <person name="Natvig D.O."/>
            <person name="Lalanne C."/>
            <person name="Gautier V."/>
            <person name="Ament-Velasquez S.L."/>
            <person name="Kruys A."/>
            <person name="Hutchinson M.I."/>
            <person name="Powell A.J."/>
            <person name="Barry K."/>
            <person name="Miller A.N."/>
            <person name="Grigoriev I.V."/>
            <person name="Debuchy R."/>
            <person name="Gladieux P."/>
            <person name="Hiltunen Thoren M."/>
            <person name="Johannesson H."/>
        </authorList>
    </citation>
    <scope>NUCLEOTIDE SEQUENCE</scope>
    <source>
        <strain evidence="1">CBS 333.67</strain>
    </source>
</reference>
<evidence type="ECO:0000313" key="2">
    <source>
        <dbReference type="Proteomes" id="UP001273166"/>
    </source>
</evidence>
<dbReference type="Proteomes" id="UP001273166">
    <property type="component" value="Unassembled WGS sequence"/>
</dbReference>
<gene>
    <name evidence="1" type="ORF">B0T15DRAFT_570631</name>
</gene>
<protein>
    <submittedName>
        <fullName evidence="1">Uncharacterized protein</fullName>
    </submittedName>
</protein>
<comment type="caution">
    <text evidence="1">The sequence shown here is derived from an EMBL/GenBank/DDBJ whole genome shotgun (WGS) entry which is preliminary data.</text>
</comment>
<dbReference type="EMBL" id="JAUDZG010000001">
    <property type="protein sequence ID" value="KAK3309976.1"/>
    <property type="molecule type" value="Genomic_DNA"/>
</dbReference>
<dbReference type="GeneID" id="87889671"/>